<evidence type="ECO:0000313" key="1">
    <source>
        <dbReference type="EMBL" id="KAH7989514.1"/>
    </source>
</evidence>
<protein>
    <submittedName>
        <fullName evidence="1">Uncharacterized protein</fullName>
    </submittedName>
</protein>
<sequence>MDAWLLLCQNQHNVQPVVFAEGNFCQNSRLVTGSADELFAPGLKMGSLPACMAILLSSLSGTEIRGGNVQHAVSSWGIGPREGKYLRRCNACAGELSRMQDQSCNLRYASCILVFLRG</sequence>
<accession>A0ACB8EAZ9</accession>
<name>A0ACB8EAZ9_9SAUR</name>
<proteinExistence type="predicted"/>
<keyword evidence="2" id="KW-1185">Reference proteome</keyword>
<comment type="caution">
    <text evidence="1">The sequence shown here is derived from an EMBL/GenBank/DDBJ whole genome shotgun (WGS) entry which is preliminary data.</text>
</comment>
<gene>
    <name evidence="1" type="ORF">K3G42_010493</name>
</gene>
<organism evidence="1 2">
    <name type="scientific">Sphaerodactylus townsendi</name>
    <dbReference type="NCBI Taxonomy" id="933632"/>
    <lineage>
        <taxon>Eukaryota</taxon>
        <taxon>Metazoa</taxon>
        <taxon>Chordata</taxon>
        <taxon>Craniata</taxon>
        <taxon>Vertebrata</taxon>
        <taxon>Euteleostomi</taxon>
        <taxon>Lepidosauria</taxon>
        <taxon>Squamata</taxon>
        <taxon>Bifurcata</taxon>
        <taxon>Gekkota</taxon>
        <taxon>Sphaerodactylidae</taxon>
        <taxon>Sphaerodactylus</taxon>
    </lineage>
</organism>
<evidence type="ECO:0000313" key="2">
    <source>
        <dbReference type="Proteomes" id="UP000827872"/>
    </source>
</evidence>
<reference evidence="1" key="1">
    <citation type="submission" date="2021-08" db="EMBL/GenBank/DDBJ databases">
        <title>The first chromosome-level gecko genome reveals the dynamic sex chromosomes of Neotropical dwarf geckos (Sphaerodactylidae: Sphaerodactylus).</title>
        <authorList>
            <person name="Pinto B.J."/>
            <person name="Keating S.E."/>
            <person name="Gamble T."/>
        </authorList>
    </citation>
    <scope>NUCLEOTIDE SEQUENCE</scope>
    <source>
        <strain evidence="1">TG3544</strain>
    </source>
</reference>
<dbReference type="Proteomes" id="UP000827872">
    <property type="component" value="Linkage Group LG14"/>
</dbReference>
<dbReference type="EMBL" id="CM037627">
    <property type="protein sequence ID" value="KAH7989514.1"/>
    <property type="molecule type" value="Genomic_DNA"/>
</dbReference>